<gene>
    <name evidence="1" type="ORF">KIH79_11465</name>
</gene>
<dbReference type="Proteomes" id="UP000700815">
    <property type="component" value="Unassembled WGS sequence"/>
</dbReference>
<proteinExistence type="predicted"/>
<sequence length="69" mass="7094">MESASPVPASVPWLVSRIGVHGKSWVTVLSFALAVVRQVGFLIAGSSPGFNAIGKLRSDPCGRSAGRAS</sequence>
<evidence type="ECO:0000313" key="1">
    <source>
        <dbReference type="EMBL" id="MBW3093526.1"/>
    </source>
</evidence>
<organism evidence="1 2">
    <name type="scientific">Bifidobacterium miconis</name>
    <dbReference type="NCBI Taxonomy" id="2834435"/>
    <lineage>
        <taxon>Bacteria</taxon>
        <taxon>Bacillati</taxon>
        <taxon>Actinomycetota</taxon>
        <taxon>Actinomycetes</taxon>
        <taxon>Bifidobacteriales</taxon>
        <taxon>Bifidobacteriaceae</taxon>
        <taxon>Bifidobacterium</taxon>
    </lineage>
</organism>
<dbReference type="EMBL" id="JAHBBH010000048">
    <property type="protein sequence ID" value="MBW3093526.1"/>
    <property type="molecule type" value="Genomic_DNA"/>
</dbReference>
<comment type="caution">
    <text evidence="1">The sequence shown here is derived from an EMBL/GenBank/DDBJ whole genome shotgun (WGS) entry which is preliminary data.</text>
</comment>
<reference evidence="1 2" key="1">
    <citation type="submission" date="2021-05" db="EMBL/GenBank/DDBJ databases">
        <title>Phylogenetic classification of ten novel species belonging to the genus Bifidobacterium comprising B. colchicus sp. nov., B. abeli sp. nov., B. bicoloris sp. nov., B. guerezis sp. nov., B. rosaliae sp. nov., B. santillanensis sp. nov., B. argentati sp. nov., B. amazzoni sp. nov., B. pluviali sp. nov., and B. pinnaculum sp. nov.</title>
        <authorList>
            <person name="Lugli G.A."/>
            <person name="Ruiz Garcia L."/>
            <person name="Margolles A."/>
            <person name="Ventura M."/>
        </authorList>
    </citation>
    <scope>NUCLEOTIDE SEQUENCE [LARGE SCALE GENOMIC DNA]</scope>
    <source>
        <strain evidence="1 2">82T10</strain>
    </source>
</reference>
<protein>
    <submittedName>
        <fullName evidence="1">Uncharacterized protein</fullName>
    </submittedName>
</protein>
<name>A0ABS6WHJ7_9BIFI</name>
<dbReference type="RefSeq" id="WP_219059494.1">
    <property type="nucleotide sequence ID" value="NZ_JAHBBH010000048.1"/>
</dbReference>
<evidence type="ECO:0000313" key="2">
    <source>
        <dbReference type="Proteomes" id="UP000700815"/>
    </source>
</evidence>
<accession>A0ABS6WHJ7</accession>
<keyword evidence="2" id="KW-1185">Reference proteome</keyword>